<dbReference type="EMBL" id="MU228871">
    <property type="protein sequence ID" value="KAG6621183.1"/>
    <property type="molecule type" value="Genomic_DNA"/>
</dbReference>
<protein>
    <recommendedName>
        <fullName evidence="8">Vinorine synthase-like</fullName>
    </recommendedName>
</protein>
<accession>A0A8T1QSR4</accession>
<evidence type="ECO:0000256" key="2">
    <source>
        <dbReference type="ARBA" id="ARBA00022679"/>
    </source>
</evidence>
<evidence type="ECO:0000313" key="7">
    <source>
        <dbReference type="Proteomes" id="UP000811609"/>
    </source>
</evidence>
<reference evidence="4" key="2">
    <citation type="submission" date="2021-01" db="EMBL/GenBank/DDBJ databases">
        <authorList>
            <person name="Lovell J.T."/>
            <person name="Bentley N."/>
            <person name="Bhattarai G."/>
            <person name="Jenkins J.W."/>
            <person name="Sreedasyam A."/>
            <person name="Alarcon Y."/>
            <person name="Bock C."/>
            <person name="Boston L."/>
            <person name="Carlson J."/>
            <person name="Cervantes K."/>
            <person name="Clermont K."/>
            <person name="Krom N."/>
            <person name="Kubenka K."/>
            <person name="Mamidi S."/>
            <person name="Mattison C."/>
            <person name="Monteros M."/>
            <person name="Pisani C."/>
            <person name="Plott C."/>
            <person name="Rajasekar S."/>
            <person name="Rhein H.S."/>
            <person name="Rohla C."/>
            <person name="Song M."/>
            <person name="Hilaire R.S."/>
            <person name="Shu S."/>
            <person name="Wells L."/>
            <person name="Wang X."/>
            <person name="Webber J."/>
            <person name="Heerema R.J."/>
            <person name="Klein P."/>
            <person name="Conner P."/>
            <person name="Grauke L."/>
            <person name="Grimwood J."/>
            <person name="Schmutz J."/>
            <person name="Randall J.J."/>
        </authorList>
    </citation>
    <scope>NUCLEOTIDE SEQUENCE</scope>
    <source>
        <tissue evidence="4">Leaf</tissue>
    </source>
</reference>
<evidence type="ECO:0000256" key="3">
    <source>
        <dbReference type="ARBA" id="ARBA00023315"/>
    </source>
</evidence>
<dbReference type="AlphaFoldDB" id="A0A8T1QSR4"/>
<evidence type="ECO:0000313" key="4">
    <source>
        <dbReference type="EMBL" id="KAG6621183.1"/>
    </source>
</evidence>
<evidence type="ECO:0000313" key="5">
    <source>
        <dbReference type="EMBL" id="KAG6657243.1"/>
    </source>
</evidence>
<evidence type="ECO:0000256" key="1">
    <source>
        <dbReference type="ARBA" id="ARBA00009861"/>
    </source>
</evidence>
<dbReference type="GO" id="GO:0016746">
    <property type="term" value="F:acyltransferase activity"/>
    <property type="evidence" value="ECO:0007669"/>
    <property type="project" value="UniProtKB-KW"/>
</dbReference>
<organism evidence="5 7">
    <name type="scientific">Carya illinoinensis</name>
    <name type="common">Pecan</name>
    <dbReference type="NCBI Taxonomy" id="32201"/>
    <lineage>
        <taxon>Eukaryota</taxon>
        <taxon>Viridiplantae</taxon>
        <taxon>Streptophyta</taxon>
        <taxon>Embryophyta</taxon>
        <taxon>Tracheophyta</taxon>
        <taxon>Spermatophyta</taxon>
        <taxon>Magnoliopsida</taxon>
        <taxon>eudicotyledons</taxon>
        <taxon>Gunneridae</taxon>
        <taxon>Pentapetalae</taxon>
        <taxon>rosids</taxon>
        <taxon>fabids</taxon>
        <taxon>Fagales</taxon>
        <taxon>Juglandaceae</taxon>
        <taxon>Carya</taxon>
    </lineage>
</organism>
<dbReference type="PANTHER" id="PTHR31623:SF25">
    <property type="entry name" value="VINORINE SYNTHASE-LIKE"/>
    <property type="match status" value="1"/>
</dbReference>
<reference evidence="5" key="1">
    <citation type="submission" date="2020-12" db="EMBL/GenBank/DDBJ databases">
        <title>WGS assembly of Carya illinoinensis cv. Pawnee.</title>
        <authorList>
            <person name="Platts A."/>
            <person name="Shu S."/>
            <person name="Wright S."/>
            <person name="Barry K."/>
            <person name="Edger P."/>
            <person name="Pires J.C."/>
            <person name="Schmutz J."/>
        </authorList>
    </citation>
    <scope>NUCLEOTIDE SEQUENCE</scope>
    <source>
        <tissue evidence="5">Leaf</tissue>
    </source>
</reference>
<dbReference type="Pfam" id="PF02458">
    <property type="entry name" value="Transferase"/>
    <property type="match status" value="1"/>
</dbReference>
<evidence type="ECO:0000313" key="6">
    <source>
        <dbReference type="EMBL" id="KAG6716996.1"/>
    </source>
</evidence>
<name>A0A8T1QSR4_CARIL</name>
<keyword evidence="2" id="KW-0808">Transferase</keyword>
<dbReference type="PANTHER" id="PTHR31623">
    <property type="entry name" value="F21J9.9"/>
    <property type="match status" value="1"/>
</dbReference>
<proteinExistence type="inferred from homology"/>
<evidence type="ECO:0008006" key="8">
    <source>
        <dbReference type="Google" id="ProtNLM"/>
    </source>
</evidence>
<dbReference type="EMBL" id="CM031828">
    <property type="protein sequence ID" value="KAG6716996.1"/>
    <property type="molecule type" value="Genomic_DNA"/>
</dbReference>
<dbReference type="Proteomes" id="UP000811246">
    <property type="component" value="Chromosome 4"/>
</dbReference>
<gene>
    <name evidence="5" type="ORF">CIPAW_04G076500</name>
    <name evidence="6" type="ORF">I3842_04G076400</name>
    <name evidence="4" type="ORF">I3842_Q030500</name>
</gene>
<comment type="caution">
    <text evidence="5">The sequence shown here is derived from an EMBL/GenBank/DDBJ whole genome shotgun (WGS) entry which is preliminary data.</text>
</comment>
<keyword evidence="7" id="KW-1185">Reference proteome</keyword>
<dbReference type="Proteomes" id="UP000811609">
    <property type="component" value="Chromosome 4"/>
</dbReference>
<keyword evidence="3" id="KW-0012">Acyltransferase</keyword>
<comment type="similarity">
    <text evidence="1">Belongs to the plant acyltransferase family.</text>
</comment>
<sequence length="468" mass="53270">MAIEVEIISKEKIKPSSPTPDHRRNFKLSFLDQFAPPFYTSTIFFYHFNYPGQKYFNPLERSSWLKRSLAETLTRFYPLAGELIDEDAYVDCNDEGVNYIQARVACKLSQVVDKTDGKALLPLLPFDPYKDCTGPGETVLLAIQYSIFECGGVAIGVIDSHKIADGTSLAALINAWASTSRGANHEVTNPSFDAAIHFPQTVLPGWFRRVPPMEQERLSSKKFVFNKSSIDALRKEASVAFGTDERGPSRVEAVSAFIWWRLMTIARSKPGGKAKQYGVRHAVNLRPRMVPRLSEHSFGNVWNIAITAVPPTEVEKDYPSLTRQIRNSISQVNAEFVKHLQDANAFLETTRMELMEMFKFETEFFNFTSWCSFPVYDIDFGWGKPTWVACPIRPFKNVILMMSSRDGEGIEMWVNLEEEQMAMFERDQKLLQFVVSSGATDHRRNIFSCLKSYISNSGWKNFVNVSKC</sequence>
<dbReference type="EMBL" id="CM031812">
    <property type="protein sequence ID" value="KAG6657243.1"/>
    <property type="molecule type" value="Genomic_DNA"/>
</dbReference>